<proteinExistence type="predicted"/>
<feature type="region of interest" description="Disordered" evidence="2">
    <location>
        <begin position="783"/>
        <end position="805"/>
    </location>
</feature>
<dbReference type="SUPFAM" id="SSF48695">
    <property type="entry name" value="Multiheme cytochromes"/>
    <property type="match status" value="2"/>
</dbReference>
<feature type="compositionally biased region" description="Polar residues" evidence="2">
    <location>
        <begin position="791"/>
        <end position="805"/>
    </location>
</feature>
<dbReference type="InterPro" id="IPR036280">
    <property type="entry name" value="Multihaem_cyt_sf"/>
</dbReference>
<dbReference type="InterPro" id="IPR051829">
    <property type="entry name" value="Multiheme_Cytochr_ET"/>
</dbReference>
<evidence type="ECO:0008006" key="6">
    <source>
        <dbReference type="Google" id="ProtNLM"/>
    </source>
</evidence>
<feature type="chain" id="PRO_5045541090" description="Doubled CXXCH motif domain-containing protein" evidence="3">
    <location>
        <begin position="21"/>
        <end position="805"/>
    </location>
</feature>
<evidence type="ECO:0000313" key="5">
    <source>
        <dbReference type="Proteomes" id="UP000663207"/>
    </source>
</evidence>
<feature type="region of interest" description="Disordered" evidence="2">
    <location>
        <begin position="422"/>
        <end position="441"/>
    </location>
</feature>
<dbReference type="Gene3D" id="1.10.1130.10">
    <property type="entry name" value="Flavocytochrome C3, Chain A"/>
    <property type="match status" value="1"/>
</dbReference>
<keyword evidence="5" id="KW-1185">Reference proteome</keyword>
<evidence type="ECO:0000256" key="2">
    <source>
        <dbReference type="SAM" id="MobiDB-lite"/>
    </source>
</evidence>
<dbReference type="PANTHER" id="PTHR35038">
    <property type="entry name" value="DISSIMILATORY SULFITE REDUCTASE SIRA"/>
    <property type="match status" value="1"/>
</dbReference>
<dbReference type="RefSeq" id="WP_207380893.1">
    <property type="nucleotide sequence ID" value="NZ_CP071502.1"/>
</dbReference>
<dbReference type="EMBL" id="CP071502">
    <property type="protein sequence ID" value="QSX37709.1"/>
    <property type="molecule type" value="Genomic_DNA"/>
</dbReference>
<evidence type="ECO:0000256" key="3">
    <source>
        <dbReference type="SAM" id="SignalP"/>
    </source>
</evidence>
<organism evidence="4 5">
    <name type="scientific">Shewanella sedimentimangrovi</name>
    <dbReference type="NCBI Taxonomy" id="2814293"/>
    <lineage>
        <taxon>Bacteria</taxon>
        <taxon>Pseudomonadati</taxon>
        <taxon>Pseudomonadota</taxon>
        <taxon>Gammaproteobacteria</taxon>
        <taxon>Alteromonadales</taxon>
        <taxon>Shewanellaceae</taxon>
        <taxon>Shewanella</taxon>
    </lineage>
</organism>
<evidence type="ECO:0000256" key="1">
    <source>
        <dbReference type="ARBA" id="ARBA00022729"/>
    </source>
</evidence>
<dbReference type="PANTHER" id="PTHR35038:SF6">
    <property type="entry name" value="SURFACE LOCALIZED DECAHEME CYTOCHROME C LIPOPROTEIN"/>
    <property type="match status" value="1"/>
</dbReference>
<evidence type="ECO:0000313" key="4">
    <source>
        <dbReference type="EMBL" id="QSX37709.1"/>
    </source>
</evidence>
<dbReference type="Proteomes" id="UP000663207">
    <property type="component" value="Chromosome"/>
</dbReference>
<reference evidence="4 5" key="1">
    <citation type="submission" date="2021-03" db="EMBL/GenBank/DDBJ databases">
        <title>Novel species identification of genus Shewanella.</title>
        <authorList>
            <person name="Liu G."/>
            <person name="Zhang Q."/>
        </authorList>
    </citation>
    <scope>NUCLEOTIDE SEQUENCE [LARGE SCALE GENOMIC DNA]</scope>
    <source>
        <strain evidence="4 5">FJAT-52962</strain>
    </source>
</reference>
<sequence>MKVIAWCALLGLLVSLSLIAAEAAPSSNIIMTKHNLSSLGSNTVKANTESQICVFCHTPHGSDNTQAVPLWNRQLNTGATYQVYTSSSLQSETVLAPGGASKLCLSCHDGTVAIGAVNVANGQLNPSIAMSGTQPDGTMPVGSGAQTGFTRRIGTNLTNDHPISFTFDTTLANADGELRDPASVSHIGTRGNGVYPQLPLDHEGKMQCTSCHDPHLYDPDDAKRKFLRANRLQKVTPAGGAFDANNDIICLGCHDKEGDAWSKSVHASSTTANYTYTDAAANQREFPLGTKVWQAGCLNCHDTHTVEGSRRLLREGTDSTASPKSGGNPAIEETCYQCHRELSNSVVQEAGIPDIRSDFTTKKYKMPITNSHQAEIEPHDIKDADFTEDPSRTGNGDLQKRHAECTDCHNPHRVMKAPLLNATAPGSQGTHTHSGSSTHTNIASGALKGSIGVEPVYSSKLFLSDPIAANNAISFIVKKGVPPAGGGTEVTQPYVTREYQVCMRCHSNYGFGTTPPSLGASTGAGKESAIGGTPVNTNGVTQLTNQAMEFQAPTDHRGYVDGTTIPTPTGWTAGNSRSWHPVMDKTGRTAGNIRSAARWYQPWKNIGNQTMYCTDCHGSDNTGTGSNTNPNGSAPSSGKPWGPHGSNNYFILRGVWSNPENSFGTDAICFKCHTTGYRTEPGAGSATGFWNPKDDKGKDDLHEHHSKVISTSNGNNLRCTYCHVAVPHGWKNRAFLVNLNDVGPEGGKTDGTSVSGSVFNYGPYYRNATLRIRTWDPSGSWRENSCGELGTNGSRGRSWMQSACK</sequence>
<keyword evidence="1 3" id="KW-0732">Signal</keyword>
<protein>
    <recommendedName>
        <fullName evidence="6">Doubled CXXCH motif domain-containing protein</fullName>
    </recommendedName>
</protein>
<feature type="signal peptide" evidence="3">
    <location>
        <begin position="1"/>
        <end position="20"/>
    </location>
</feature>
<name>A0ABX7R1M0_9GAMM</name>
<accession>A0ABX7R1M0</accession>
<feature type="compositionally biased region" description="Low complexity" evidence="2">
    <location>
        <begin position="426"/>
        <end position="440"/>
    </location>
</feature>
<gene>
    <name evidence="4" type="ORF">JYB85_02380</name>
</gene>